<dbReference type="EMBL" id="MGEQ01000010">
    <property type="protein sequence ID" value="OGL86182.1"/>
    <property type="molecule type" value="Genomic_DNA"/>
</dbReference>
<accession>A0A1F7V6M7</accession>
<dbReference type="Proteomes" id="UP000176593">
    <property type="component" value="Unassembled WGS sequence"/>
</dbReference>
<protein>
    <submittedName>
        <fullName evidence="1">Uncharacterized protein</fullName>
    </submittedName>
</protein>
<gene>
    <name evidence="1" type="ORF">A3I41_01235</name>
</gene>
<name>A0A1F7V6M7_9BACT</name>
<dbReference type="AlphaFoldDB" id="A0A1F7V6M7"/>
<comment type="caution">
    <text evidence="1">The sequence shown here is derived from an EMBL/GenBank/DDBJ whole genome shotgun (WGS) entry which is preliminary data.</text>
</comment>
<sequence length="210" mass="23136">MKPSILSPEDARFILMLERAGVLQTHDGSKLETGNGIILVTCSDGDKILEFLEHIEELIREGGGKFRPHIFAGHGGAMLIAEDCPLYRKECADQFLLSQIADAHEMKDISTVILMVHAPCGAAKKAHLTVVQELAHLVRAKHRVKSVMPQLKVSCFIDVHYADGGKKILFVSPEAFETWYAAQSKAQHIVQGSGFEDLLLHPDQSGNLFP</sequence>
<reference evidence="1 2" key="1">
    <citation type="journal article" date="2016" name="Nat. Commun.">
        <title>Thousands of microbial genomes shed light on interconnected biogeochemical processes in an aquifer system.</title>
        <authorList>
            <person name="Anantharaman K."/>
            <person name="Brown C.T."/>
            <person name="Hug L.A."/>
            <person name="Sharon I."/>
            <person name="Castelle C.J."/>
            <person name="Probst A.J."/>
            <person name="Thomas B.C."/>
            <person name="Singh A."/>
            <person name="Wilkins M.J."/>
            <person name="Karaoz U."/>
            <person name="Brodie E.L."/>
            <person name="Williams K.H."/>
            <person name="Hubbard S.S."/>
            <person name="Banfield J.F."/>
        </authorList>
    </citation>
    <scope>NUCLEOTIDE SEQUENCE [LARGE SCALE GENOMIC DNA]</scope>
</reference>
<evidence type="ECO:0000313" key="2">
    <source>
        <dbReference type="Proteomes" id="UP000176593"/>
    </source>
</evidence>
<proteinExistence type="predicted"/>
<organism evidence="1 2">
    <name type="scientific">Candidatus Uhrbacteria bacterium RIFCSPLOWO2_02_FULL_48_18</name>
    <dbReference type="NCBI Taxonomy" id="1802408"/>
    <lineage>
        <taxon>Bacteria</taxon>
        <taxon>Candidatus Uhriibacteriota</taxon>
    </lineage>
</organism>
<evidence type="ECO:0000313" key="1">
    <source>
        <dbReference type="EMBL" id="OGL86182.1"/>
    </source>
</evidence>